<feature type="transmembrane region" description="Helical" evidence="2">
    <location>
        <begin position="7"/>
        <end position="28"/>
    </location>
</feature>
<dbReference type="EMBL" id="OU895880">
    <property type="protein sequence ID" value="CAH1733700.1"/>
    <property type="molecule type" value="Genomic_DNA"/>
</dbReference>
<keyword evidence="2" id="KW-0812">Transmembrane</keyword>
<dbReference type="Proteomes" id="UP001153620">
    <property type="component" value="Chromosome 4"/>
</dbReference>
<reference evidence="3" key="2">
    <citation type="submission" date="2022-10" db="EMBL/GenBank/DDBJ databases">
        <authorList>
            <consortium name="ENA_rothamsted_submissions"/>
            <consortium name="culmorum"/>
            <person name="King R."/>
        </authorList>
    </citation>
    <scope>NUCLEOTIDE SEQUENCE</scope>
</reference>
<keyword evidence="2" id="KW-0472">Membrane</keyword>
<evidence type="ECO:0000256" key="1">
    <source>
        <dbReference type="SAM" id="MobiDB-lite"/>
    </source>
</evidence>
<keyword evidence="4" id="KW-1185">Reference proteome</keyword>
<reference evidence="3" key="1">
    <citation type="submission" date="2022-01" db="EMBL/GenBank/DDBJ databases">
        <authorList>
            <person name="King R."/>
        </authorList>
    </citation>
    <scope>NUCLEOTIDE SEQUENCE</scope>
</reference>
<keyword evidence="2" id="KW-1133">Transmembrane helix</keyword>
<feature type="region of interest" description="Disordered" evidence="1">
    <location>
        <begin position="77"/>
        <end position="156"/>
    </location>
</feature>
<proteinExistence type="predicted"/>
<evidence type="ECO:0000313" key="4">
    <source>
        <dbReference type="Proteomes" id="UP001153620"/>
    </source>
</evidence>
<protein>
    <submittedName>
        <fullName evidence="3">Uncharacterized protein</fullName>
    </submittedName>
</protein>
<sequence>MVQEKELPVYVIIIITLVIILAVVWTVFKIYLECCYEEETETTNPETITFTGTNNQNIRIEIDEPTQEMFQNFFTQFNDSSRTSQSHSNGNTRTYQTSTTFVSSPRSTTSQPSAPQPSAARSSSPRPTAPPKNQTKDNDDLPSYNDVMDGLYGHKK</sequence>
<accession>A0A9P0JGD4</accession>
<dbReference type="AlphaFoldDB" id="A0A9P0JGD4"/>
<evidence type="ECO:0000256" key="2">
    <source>
        <dbReference type="SAM" id="Phobius"/>
    </source>
</evidence>
<organism evidence="3 4">
    <name type="scientific">Chironomus riparius</name>
    <dbReference type="NCBI Taxonomy" id="315576"/>
    <lineage>
        <taxon>Eukaryota</taxon>
        <taxon>Metazoa</taxon>
        <taxon>Ecdysozoa</taxon>
        <taxon>Arthropoda</taxon>
        <taxon>Hexapoda</taxon>
        <taxon>Insecta</taxon>
        <taxon>Pterygota</taxon>
        <taxon>Neoptera</taxon>
        <taxon>Endopterygota</taxon>
        <taxon>Diptera</taxon>
        <taxon>Nematocera</taxon>
        <taxon>Chironomoidea</taxon>
        <taxon>Chironomidae</taxon>
        <taxon>Chironominae</taxon>
        <taxon>Chironomus</taxon>
    </lineage>
</organism>
<name>A0A9P0JGD4_9DIPT</name>
<gene>
    <name evidence="3" type="ORF">CHIRRI_LOCUS13044</name>
</gene>
<evidence type="ECO:0000313" key="3">
    <source>
        <dbReference type="EMBL" id="CAH1733700.1"/>
    </source>
</evidence>
<feature type="compositionally biased region" description="Low complexity" evidence="1">
    <location>
        <begin position="103"/>
        <end position="126"/>
    </location>
</feature>
<feature type="compositionally biased region" description="Polar residues" evidence="1">
    <location>
        <begin position="77"/>
        <end position="102"/>
    </location>
</feature>